<dbReference type="AlphaFoldDB" id="A0A4Y2LG32"/>
<accession>A0A4Y2LG32</accession>
<organism evidence="1 2">
    <name type="scientific">Araneus ventricosus</name>
    <name type="common">Orbweaver spider</name>
    <name type="synonym">Epeira ventricosa</name>
    <dbReference type="NCBI Taxonomy" id="182803"/>
    <lineage>
        <taxon>Eukaryota</taxon>
        <taxon>Metazoa</taxon>
        <taxon>Ecdysozoa</taxon>
        <taxon>Arthropoda</taxon>
        <taxon>Chelicerata</taxon>
        <taxon>Arachnida</taxon>
        <taxon>Araneae</taxon>
        <taxon>Araneomorphae</taxon>
        <taxon>Entelegynae</taxon>
        <taxon>Araneoidea</taxon>
        <taxon>Araneidae</taxon>
        <taxon>Araneus</taxon>
    </lineage>
</organism>
<dbReference type="OrthoDB" id="10484428at2759"/>
<sequence>MTFLFLGIQHVVLHTWEKVPLPPFCYEPHIIHVKTTFLDEEGQMLSVTRLYEEWFGVCTNRIDKIVFILQESFPNCPVRYVCLGEVRKILPYLEQRFHKLHLDSPTKPFYKVYIRANTAEVGQFINKYKVSYYEKTIGLSEFTLICAQNTKRKDFIINGMRSLMH</sequence>
<name>A0A4Y2LG32_ARAVE</name>
<keyword evidence="2" id="KW-1185">Reference proteome</keyword>
<proteinExistence type="predicted"/>
<comment type="caution">
    <text evidence="1">The sequence shown here is derived from an EMBL/GenBank/DDBJ whole genome shotgun (WGS) entry which is preliminary data.</text>
</comment>
<gene>
    <name evidence="1" type="ORF">AVEN_257708_1</name>
</gene>
<evidence type="ECO:0000313" key="1">
    <source>
        <dbReference type="EMBL" id="GBN13130.1"/>
    </source>
</evidence>
<dbReference type="EMBL" id="BGPR01005754">
    <property type="protein sequence ID" value="GBN13130.1"/>
    <property type="molecule type" value="Genomic_DNA"/>
</dbReference>
<reference evidence="1 2" key="1">
    <citation type="journal article" date="2019" name="Sci. Rep.">
        <title>Orb-weaving spider Araneus ventricosus genome elucidates the spidroin gene catalogue.</title>
        <authorList>
            <person name="Kono N."/>
            <person name="Nakamura H."/>
            <person name="Ohtoshi R."/>
            <person name="Moran D.A.P."/>
            <person name="Shinohara A."/>
            <person name="Yoshida Y."/>
            <person name="Fujiwara M."/>
            <person name="Mori M."/>
            <person name="Tomita M."/>
            <person name="Arakawa K."/>
        </authorList>
    </citation>
    <scope>NUCLEOTIDE SEQUENCE [LARGE SCALE GENOMIC DNA]</scope>
</reference>
<protein>
    <submittedName>
        <fullName evidence="1">Uncharacterized protein</fullName>
    </submittedName>
</protein>
<dbReference type="Proteomes" id="UP000499080">
    <property type="component" value="Unassembled WGS sequence"/>
</dbReference>
<evidence type="ECO:0000313" key="2">
    <source>
        <dbReference type="Proteomes" id="UP000499080"/>
    </source>
</evidence>